<dbReference type="AlphaFoldDB" id="V4MXL0"/>
<feature type="compositionally biased region" description="Low complexity" evidence="1">
    <location>
        <begin position="1"/>
        <end position="22"/>
    </location>
</feature>
<dbReference type="EMBL" id="KI517609">
    <property type="protein sequence ID" value="ESQ37221.1"/>
    <property type="molecule type" value="Genomic_DNA"/>
</dbReference>
<reference evidence="2 3" key="1">
    <citation type="journal article" date="2013" name="Front. Plant Sci.">
        <title>The Reference Genome of the Halophytic Plant Eutrema salsugineum.</title>
        <authorList>
            <person name="Yang R."/>
            <person name="Jarvis D.E."/>
            <person name="Chen H."/>
            <person name="Beilstein M.A."/>
            <person name="Grimwood J."/>
            <person name="Jenkins J."/>
            <person name="Shu S."/>
            <person name="Prochnik S."/>
            <person name="Xin M."/>
            <person name="Ma C."/>
            <person name="Schmutz J."/>
            <person name="Wing R.A."/>
            <person name="Mitchell-Olds T."/>
            <person name="Schumaker K.S."/>
            <person name="Wang X."/>
        </authorList>
    </citation>
    <scope>NUCLEOTIDE SEQUENCE [LARGE SCALE GENOMIC DNA]</scope>
</reference>
<organism evidence="2 3">
    <name type="scientific">Eutrema salsugineum</name>
    <name type="common">Saltwater cress</name>
    <name type="synonym">Sisymbrium salsugineum</name>
    <dbReference type="NCBI Taxonomy" id="72664"/>
    <lineage>
        <taxon>Eukaryota</taxon>
        <taxon>Viridiplantae</taxon>
        <taxon>Streptophyta</taxon>
        <taxon>Embryophyta</taxon>
        <taxon>Tracheophyta</taxon>
        <taxon>Spermatophyta</taxon>
        <taxon>Magnoliopsida</taxon>
        <taxon>eudicotyledons</taxon>
        <taxon>Gunneridae</taxon>
        <taxon>Pentapetalae</taxon>
        <taxon>rosids</taxon>
        <taxon>malvids</taxon>
        <taxon>Brassicales</taxon>
        <taxon>Brassicaceae</taxon>
        <taxon>Eutremeae</taxon>
        <taxon>Eutrema</taxon>
    </lineage>
</organism>
<evidence type="ECO:0000313" key="2">
    <source>
        <dbReference type="EMBL" id="ESQ37221.1"/>
    </source>
</evidence>
<accession>V4MXL0</accession>
<keyword evidence="3" id="KW-1185">Reference proteome</keyword>
<feature type="region of interest" description="Disordered" evidence="1">
    <location>
        <begin position="1"/>
        <end position="66"/>
    </location>
</feature>
<dbReference type="Gramene" id="ESQ37221">
    <property type="protein sequence ID" value="ESQ37221"/>
    <property type="gene ID" value="EUTSA_v10002838mg"/>
</dbReference>
<dbReference type="KEGG" id="eus:EUTSA_v10002838mg"/>
<proteinExistence type="predicted"/>
<protein>
    <submittedName>
        <fullName evidence="2">Uncharacterized protein</fullName>
    </submittedName>
</protein>
<sequence length="66" mass="7173">MISRNTYTCSLTTTSTTQHTGSNNDSGGSRPKHIARSKNDFKNDEEISGLTLGEGSPEFHITLSDQ</sequence>
<name>V4MXL0_EUTSA</name>
<gene>
    <name evidence="2" type="ORF">EUTSA_v10002838mg</name>
</gene>
<evidence type="ECO:0000313" key="3">
    <source>
        <dbReference type="Proteomes" id="UP000030689"/>
    </source>
</evidence>
<evidence type="ECO:0000256" key="1">
    <source>
        <dbReference type="SAM" id="MobiDB-lite"/>
    </source>
</evidence>
<dbReference type="Proteomes" id="UP000030689">
    <property type="component" value="Unassembled WGS sequence"/>
</dbReference>